<evidence type="ECO:0000313" key="3">
    <source>
        <dbReference type="Proteomes" id="UP000789405"/>
    </source>
</evidence>
<keyword evidence="1" id="KW-0175">Coiled coil</keyword>
<sequence length="142" mass="16127">EKAKQILQNRYGFSEDQVNTLFTILKNKSRHSVTTSDKNVNIVIANQLSKGMEEETIGDMAQQILQDRLSIRDVRAKAYVLALSAKNANAGSSRLTRLHRELKNLNALLEIIESINQKKAKAKRIDYPDEFTLESVKERLDA</sequence>
<feature type="coiled-coil region" evidence="1">
    <location>
        <begin position="95"/>
        <end position="125"/>
    </location>
</feature>
<keyword evidence="3" id="KW-1185">Reference proteome</keyword>
<dbReference type="OrthoDB" id="2381954at2759"/>
<proteinExistence type="predicted"/>
<dbReference type="Proteomes" id="UP000789405">
    <property type="component" value="Unassembled WGS sequence"/>
</dbReference>
<name>A0A9N9PKL1_9GLOM</name>
<comment type="caution">
    <text evidence="2">The sequence shown here is derived from an EMBL/GenBank/DDBJ whole genome shotgun (WGS) entry which is preliminary data.</text>
</comment>
<reference evidence="2" key="1">
    <citation type="submission" date="2021-06" db="EMBL/GenBank/DDBJ databases">
        <authorList>
            <person name="Kallberg Y."/>
            <person name="Tangrot J."/>
            <person name="Rosling A."/>
        </authorList>
    </citation>
    <scope>NUCLEOTIDE SEQUENCE</scope>
    <source>
        <strain evidence="2">MA453B</strain>
    </source>
</reference>
<dbReference type="EMBL" id="CAJVPY010073849">
    <property type="protein sequence ID" value="CAG8829775.1"/>
    <property type="molecule type" value="Genomic_DNA"/>
</dbReference>
<evidence type="ECO:0000313" key="2">
    <source>
        <dbReference type="EMBL" id="CAG8829775.1"/>
    </source>
</evidence>
<evidence type="ECO:0000256" key="1">
    <source>
        <dbReference type="SAM" id="Coils"/>
    </source>
</evidence>
<dbReference type="AlphaFoldDB" id="A0A9N9PKL1"/>
<gene>
    <name evidence="2" type="ORF">DERYTH_LOCUS28751</name>
</gene>
<organism evidence="2 3">
    <name type="scientific">Dentiscutata erythropus</name>
    <dbReference type="NCBI Taxonomy" id="1348616"/>
    <lineage>
        <taxon>Eukaryota</taxon>
        <taxon>Fungi</taxon>
        <taxon>Fungi incertae sedis</taxon>
        <taxon>Mucoromycota</taxon>
        <taxon>Glomeromycotina</taxon>
        <taxon>Glomeromycetes</taxon>
        <taxon>Diversisporales</taxon>
        <taxon>Gigasporaceae</taxon>
        <taxon>Dentiscutata</taxon>
    </lineage>
</organism>
<accession>A0A9N9PKL1</accession>
<feature type="non-terminal residue" evidence="2">
    <location>
        <position position="1"/>
    </location>
</feature>
<protein>
    <submittedName>
        <fullName evidence="2">12331_t:CDS:1</fullName>
    </submittedName>
</protein>
<feature type="non-terminal residue" evidence="2">
    <location>
        <position position="142"/>
    </location>
</feature>